<dbReference type="InterPro" id="IPR036602">
    <property type="entry name" value="tRNA_yW-synthesising-like_sf"/>
</dbReference>
<keyword evidence="3 11" id="KW-0489">Methyltransferase</keyword>
<keyword evidence="12" id="KW-1185">Reference proteome</keyword>
<dbReference type="RefSeq" id="XP_046122457.1">
    <property type="nucleotide sequence ID" value="XM_046258091.1"/>
</dbReference>
<evidence type="ECO:0000313" key="12">
    <source>
        <dbReference type="Proteomes" id="UP000887229"/>
    </source>
</evidence>
<keyword evidence="6" id="KW-0819">tRNA processing</keyword>
<dbReference type="PANTHER" id="PTHR48418:SF1">
    <property type="entry name" value="TRNA WYBUTOSINE-SYNTHESIZING PROTEIN 3"/>
    <property type="match status" value="1"/>
</dbReference>
<dbReference type="OrthoDB" id="263283at2759"/>
<comment type="catalytic activity">
    <reaction evidence="8">
        <text>4-demethyl-7-[(3S)-3-amino-3-carboxypropyl]wyosine(37) in tRNA(Phe) + S-adenosyl-L-methionine = 7-[(3S)-3-amino-3-carboxypropyl]wyosine(37) in tRNA(Phe) + S-adenosyl-L-homocysteine + H(+)</text>
        <dbReference type="Rhea" id="RHEA:36635"/>
        <dbReference type="Rhea" id="RHEA-COMP:10378"/>
        <dbReference type="Rhea" id="RHEA-COMP:10379"/>
        <dbReference type="ChEBI" id="CHEBI:15378"/>
        <dbReference type="ChEBI" id="CHEBI:57856"/>
        <dbReference type="ChEBI" id="CHEBI:59789"/>
        <dbReference type="ChEBI" id="CHEBI:73543"/>
        <dbReference type="ChEBI" id="CHEBI:73550"/>
        <dbReference type="EC" id="2.1.1.282"/>
    </reaction>
</comment>
<protein>
    <recommendedName>
        <fullName evidence="2">tRNA(Phe) 7-[(3-amino-3-carboxypropyl)-4-demethylwyosine(37)-N(4)]-methyltransferase</fullName>
        <ecNumber evidence="2">2.1.1.282</ecNumber>
    </recommendedName>
    <alternativeName>
        <fullName evidence="7">tRNA(Phe) 7-((3-amino-3-carboxypropyl)-4-demethylwyosine(37)-N(4))-methyltransferase</fullName>
    </alternativeName>
</protein>
<evidence type="ECO:0000256" key="9">
    <source>
        <dbReference type="SAM" id="MobiDB-lite"/>
    </source>
</evidence>
<keyword evidence="5" id="KW-0949">S-adenosyl-L-methionine</keyword>
<evidence type="ECO:0000256" key="8">
    <source>
        <dbReference type="ARBA" id="ARBA00049202"/>
    </source>
</evidence>
<dbReference type="GO" id="GO:0008033">
    <property type="term" value="P:tRNA processing"/>
    <property type="evidence" value="ECO:0007669"/>
    <property type="project" value="UniProtKB-KW"/>
</dbReference>
<dbReference type="InterPro" id="IPR003827">
    <property type="entry name" value="tRNA_yW-synthesising"/>
</dbReference>
<dbReference type="SUPFAM" id="SSF111278">
    <property type="entry name" value="SSo0622-like"/>
    <property type="match status" value="1"/>
</dbReference>
<dbReference type="GO" id="GO:0032259">
    <property type="term" value="P:methylation"/>
    <property type="evidence" value="ECO:0007669"/>
    <property type="project" value="UniProtKB-KW"/>
</dbReference>
<evidence type="ECO:0000256" key="6">
    <source>
        <dbReference type="ARBA" id="ARBA00022694"/>
    </source>
</evidence>
<name>A0A9P7ZUF8_9HYPO</name>
<feature type="region of interest" description="Disordered" evidence="9">
    <location>
        <begin position="239"/>
        <end position="300"/>
    </location>
</feature>
<dbReference type="AlphaFoldDB" id="A0A9P7ZUF8"/>
<dbReference type="PANTHER" id="PTHR48418">
    <property type="entry name" value="TRNA WYBUTOSINE-SYNTHESIZING PROTEIN 3"/>
    <property type="match status" value="1"/>
</dbReference>
<evidence type="ECO:0000256" key="5">
    <source>
        <dbReference type="ARBA" id="ARBA00022691"/>
    </source>
</evidence>
<dbReference type="GO" id="GO:0008168">
    <property type="term" value="F:methyltransferase activity"/>
    <property type="evidence" value="ECO:0007669"/>
    <property type="project" value="UniProtKB-KW"/>
</dbReference>
<comment type="similarity">
    <text evidence="1">Belongs to the TYW3 family.</text>
</comment>
<organism evidence="11 12">
    <name type="scientific">Emericellopsis atlantica</name>
    <dbReference type="NCBI Taxonomy" id="2614577"/>
    <lineage>
        <taxon>Eukaryota</taxon>
        <taxon>Fungi</taxon>
        <taxon>Dikarya</taxon>
        <taxon>Ascomycota</taxon>
        <taxon>Pezizomycotina</taxon>
        <taxon>Sordariomycetes</taxon>
        <taxon>Hypocreomycetidae</taxon>
        <taxon>Hypocreales</taxon>
        <taxon>Bionectriaceae</taxon>
        <taxon>Emericellopsis</taxon>
    </lineage>
</organism>
<sequence length="300" mass="32213">MQGLPSPPTGFAVKKSKILSQLAVPDATYTDLSPKGSVDEGIRHLIAEINAVEGLVTTSSCAGRVSVFVEGRKTAGSDEGGEAQLAGVGGKGGGGNWLFVSHDPVEENDVWIRGLEFADEANVSAGSAGRRLIHFKFEPMILHILTASPSHAQLVLGCALQAGFRESGAVNLIASRDEPVMPMVAVRSMGLTLESLIGQQVGEDRQQLVSVQHLRTLMSVANERFFENTKRIARFQQALSAATQPPPVKKNAEGQAWEDAAARRERKRAEGLRRKAEMQKDKPSPIEDTDEPVATDSLPL</sequence>
<dbReference type="EC" id="2.1.1.282" evidence="2"/>
<evidence type="ECO:0000259" key="10">
    <source>
        <dbReference type="Pfam" id="PF02676"/>
    </source>
</evidence>
<feature type="domain" description="tRNA wybutosine-synthesizing protein" evidence="10">
    <location>
        <begin position="14"/>
        <end position="240"/>
    </location>
</feature>
<reference evidence="11" key="1">
    <citation type="journal article" date="2021" name="IMA Fungus">
        <title>Genomic characterization of three marine fungi, including Emericellopsis atlantica sp. nov. with signatures of a generalist lifestyle and marine biomass degradation.</title>
        <authorList>
            <person name="Hagestad O.C."/>
            <person name="Hou L."/>
            <person name="Andersen J.H."/>
            <person name="Hansen E.H."/>
            <person name="Altermark B."/>
            <person name="Li C."/>
            <person name="Kuhnert E."/>
            <person name="Cox R.J."/>
            <person name="Crous P.W."/>
            <person name="Spatafora J.W."/>
            <person name="Lail K."/>
            <person name="Amirebrahimi M."/>
            <person name="Lipzen A."/>
            <person name="Pangilinan J."/>
            <person name="Andreopoulos W."/>
            <person name="Hayes R.D."/>
            <person name="Ng V."/>
            <person name="Grigoriev I.V."/>
            <person name="Jackson S.A."/>
            <person name="Sutton T.D.S."/>
            <person name="Dobson A.D.W."/>
            <person name="Rama T."/>
        </authorList>
    </citation>
    <scope>NUCLEOTIDE SEQUENCE</scope>
    <source>
        <strain evidence="11">TS7</strain>
    </source>
</reference>
<comment type="caution">
    <text evidence="11">The sequence shown here is derived from an EMBL/GenBank/DDBJ whole genome shotgun (WGS) entry which is preliminary data.</text>
</comment>
<evidence type="ECO:0000256" key="1">
    <source>
        <dbReference type="ARBA" id="ARBA00008569"/>
    </source>
</evidence>
<proteinExistence type="inferred from homology"/>
<dbReference type="Proteomes" id="UP000887229">
    <property type="component" value="Unassembled WGS sequence"/>
</dbReference>
<dbReference type="Pfam" id="PF02676">
    <property type="entry name" value="TYW3"/>
    <property type="match status" value="1"/>
</dbReference>
<keyword evidence="4" id="KW-0808">Transferase</keyword>
<evidence type="ECO:0000313" key="11">
    <source>
        <dbReference type="EMBL" id="KAG9258533.1"/>
    </source>
</evidence>
<evidence type="ECO:0000256" key="7">
    <source>
        <dbReference type="ARBA" id="ARBA00030554"/>
    </source>
</evidence>
<evidence type="ECO:0000256" key="4">
    <source>
        <dbReference type="ARBA" id="ARBA00022679"/>
    </source>
</evidence>
<gene>
    <name evidence="11" type="ORF">F5Z01DRAFT_201170</name>
</gene>
<dbReference type="GeneID" id="70288994"/>
<accession>A0A9P7ZUF8</accession>
<dbReference type="Gene3D" id="3.30.1960.10">
    <property type="entry name" value="tRNA wybutosine-synthesizing-like"/>
    <property type="match status" value="1"/>
</dbReference>
<evidence type="ECO:0000256" key="3">
    <source>
        <dbReference type="ARBA" id="ARBA00022603"/>
    </source>
</evidence>
<evidence type="ECO:0000256" key="2">
    <source>
        <dbReference type="ARBA" id="ARBA00012750"/>
    </source>
</evidence>
<feature type="compositionally biased region" description="Basic and acidic residues" evidence="9">
    <location>
        <begin position="260"/>
        <end position="285"/>
    </location>
</feature>
<dbReference type="EMBL" id="MU251243">
    <property type="protein sequence ID" value="KAG9258533.1"/>
    <property type="molecule type" value="Genomic_DNA"/>
</dbReference>